<keyword evidence="3" id="KW-1185">Reference proteome</keyword>
<evidence type="ECO:0000259" key="1">
    <source>
        <dbReference type="PROSITE" id="PS50824"/>
    </source>
</evidence>
<proteinExistence type="predicted"/>
<dbReference type="Proteomes" id="UP001239994">
    <property type="component" value="Unassembled WGS sequence"/>
</dbReference>
<gene>
    <name evidence="2" type="ORF">P4O66_004177</name>
</gene>
<dbReference type="CDD" id="cd08321">
    <property type="entry name" value="Pyrin_ASC-like"/>
    <property type="match status" value="1"/>
</dbReference>
<dbReference type="PANTHER" id="PTHR47510:SF3">
    <property type="entry name" value="ENDO_EXONUCLEASE_PHOSPHATASE DOMAIN-CONTAINING PROTEIN"/>
    <property type="match status" value="1"/>
</dbReference>
<dbReference type="Gene3D" id="1.10.533.10">
    <property type="entry name" value="Death Domain, Fas"/>
    <property type="match status" value="1"/>
</dbReference>
<dbReference type="EMBL" id="JAROKS010000006">
    <property type="protein sequence ID" value="KAK1802660.1"/>
    <property type="molecule type" value="Genomic_DNA"/>
</dbReference>
<dbReference type="InterPro" id="IPR011029">
    <property type="entry name" value="DEATH-like_dom_sf"/>
</dbReference>
<evidence type="ECO:0000313" key="3">
    <source>
        <dbReference type="Proteomes" id="UP001239994"/>
    </source>
</evidence>
<dbReference type="Pfam" id="PF02758">
    <property type="entry name" value="PYRIN"/>
    <property type="match status" value="1"/>
</dbReference>
<comment type="caution">
    <text evidence="2">The sequence shown here is derived from an EMBL/GenBank/DDBJ whole genome shotgun (WGS) entry which is preliminary data.</text>
</comment>
<reference evidence="2" key="1">
    <citation type="submission" date="2023-03" db="EMBL/GenBank/DDBJ databases">
        <title>Electrophorus voltai genome.</title>
        <authorList>
            <person name="Bian C."/>
        </authorList>
    </citation>
    <scope>NUCLEOTIDE SEQUENCE</scope>
    <source>
        <strain evidence="2">CB-2022</strain>
        <tissue evidence="2">Muscle</tissue>
    </source>
</reference>
<dbReference type="PANTHER" id="PTHR47510">
    <property type="entry name" value="REVERSE TRANSCRIPTASE DOMAIN-CONTAINING PROTEIN"/>
    <property type="match status" value="1"/>
</dbReference>
<dbReference type="SMART" id="SM01289">
    <property type="entry name" value="PYRIN"/>
    <property type="match status" value="1"/>
</dbReference>
<dbReference type="PROSITE" id="PS50824">
    <property type="entry name" value="DAPIN"/>
    <property type="match status" value="1"/>
</dbReference>
<feature type="domain" description="Pyrin" evidence="1">
    <location>
        <begin position="1"/>
        <end position="91"/>
    </location>
</feature>
<organism evidence="2 3">
    <name type="scientific">Electrophorus voltai</name>
    <dbReference type="NCBI Taxonomy" id="2609070"/>
    <lineage>
        <taxon>Eukaryota</taxon>
        <taxon>Metazoa</taxon>
        <taxon>Chordata</taxon>
        <taxon>Craniata</taxon>
        <taxon>Vertebrata</taxon>
        <taxon>Euteleostomi</taxon>
        <taxon>Actinopterygii</taxon>
        <taxon>Neopterygii</taxon>
        <taxon>Teleostei</taxon>
        <taxon>Ostariophysi</taxon>
        <taxon>Gymnotiformes</taxon>
        <taxon>Gymnotoidei</taxon>
        <taxon>Gymnotidae</taxon>
        <taxon>Electrophorus</taxon>
    </lineage>
</organism>
<name>A0AAD8ZPT1_9TELE</name>
<sequence length="359" mass="40471">MANIKEHLLDTLEELVTQDLKTFQWHLTNSAEDKHIPKSRLEKADRHDTVDYIVQTYGPNGAVELILAILEKMNNQLAEELRTKVKNTKFNISKQLKPIVRRSKPLLKQVRTWPAGAISALQDCFEQTTWITFKEAATDGGTVNPEEYTALVTGYISKCIDDVTVSKTITTRPNQKPWMPAEVRMLLKTRDSAFRTGNREALRKTRAKLSHVIREAKRVHAQRIHGHFKDTGDTRRMWAGIQAITNYRKTSPSCDSDATLPDALNDFYARFEAQNNVAAEKSIPPQNDQVLCLTASDVRHTLRGVNPQKAAGPDDIPGRVLRECADQLADVLTDIFNISLNCTMVPTCFKITTIVPVPK</sequence>
<accession>A0AAD8ZPT1</accession>
<dbReference type="AlphaFoldDB" id="A0AAD8ZPT1"/>
<dbReference type="InterPro" id="IPR004020">
    <property type="entry name" value="DAPIN"/>
</dbReference>
<dbReference type="SUPFAM" id="SSF47986">
    <property type="entry name" value="DEATH domain"/>
    <property type="match status" value="1"/>
</dbReference>
<evidence type="ECO:0000313" key="2">
    <source>
        <dbReference type="EMBL" id="KAK1802660.1"/>
    </source>
</evidence>
<protein>
    <recommendedName>
        <fullName evidence="1">Pyrin domain-containing protein</fullName>
    </recommendedName>
</protein>